<name>A0A5A8C1M1_CAFRO</name>
<dbReference type="GO" id="GO:0005829">
    <property type="term" value="C:cytosol"/>
    <property type="evidence" value="ECO:0007669"/>
    <property type="project" value="TreeGrafter"/>
</dbReference>
<protein>
    <recommendedName>
        <fullName evidence="2">Cyclic nucleotide-binding domain-containing protein</fullName>
    </recommendedName>
</protein>
<sequence length="561" mass="57924">MDALLRDHPEMEPAIAFAMGRVSQQAWTGQGVESRAAALEMLAGALKQYNVDVLGRRPPSPPAPAESDAESLQDTFREPSPGNAAAAAAAGAGETRGGSTGGGGLGGRKPSFVPRSVDSMNESEEAAVRARVRAARSRARAGGRGTVVLSEPVSLDEDFDPPVIVKTADEAAEISAAISGNIIFAGLDTDQRSVLIGAMERREFSAGETIIRQGDAGDYFYVQVSGTCQVLVNGAVVLETSAGQSFGELALLYDSPRAATVVVAGSDPVVTWAIDRRTFKHAVVATAIAKRRRFGAAVDRVPLLQGLPPNERGAILDCLLPVEAAPGAVLVAEGDTDADRFYIVDDGELMAHKTSLGSEACPRLGPGDFFGERAILTGEPRAATVTAVQQSRLLALDRATFIRLLGPLSDLLTRNLAVYDEFDAAARDASDAGFAPSRGAGADGTASGGSAGGAQDGAARSAGSAQSPTMRRLPSVGSSAQLMRAFSQLGSGERGMLSPQARRTFGGLRAQAGGGDGASPEPDVAVMEAATAEEEDEDEGEGSRGEADGEEVYSADELHSL</sequence>
<dbReference type="Gene3D" id="2.60.120.10">
    <property type="entry name" value="Jelly Rolls"/>
    <property type="match status" value="2"/>
</dbReference>
<dbReference type="PROSITE" id="PS50042">
    <property type="entry name" value="CNMP_BINDING_3"/>
    <property type="match status" value="2"/>
</dbReference>
<dbReference type="PROSITE" id="PS00889">
    <property type="entry name" value="CNMP_BINDING_2"/>
    <property type="match status" value="2"/>
</dbReference>
<dbReference type="GO" id="GO:0005952">
    <property type="term" value="C:cAMP-dependent protein kinase complex"/>
    <property type="evidence" value="ECO:0007669"/>
    <property type="project" value="InterPro"/>
</dbReference>
<keyword evidence="4" id="KW-1185">Reference proteome</keyword>
<evidence type="ECO:0000256" key="1">
    <source>
        <dbReference type="SAM" id="MobiDB-lite"/>
    </source>
</evidence>
<feature type="compositionally biased region" description="Gly residues" evidence="1">
    <location>
        <begin position="94"/>
        <end position="107"/>
    </location>
</feature>
<evidence type="ECO:0000259" key="2">
    <source>
        <dbReference type="PROSITE" id="PS50042"/>
    </source>
</evidence>
<feature type="compositionally biased region" description="Gly residues" evidence="1">
    <location>
        <begin position="446"/>
        <end position="455"/>
    </location>
</feature>
<accession>A0A5A8C1M1</accession>
<evidence type="ECO:0000313" key="3">
    <source>
        <dbReference type="EMBL" id="KAA0146972.1"/>
    </source>
</evidence>
<dbReference type="GO" id="GO:0034236">
    <property type="term" value="F:protein kinase A catalytic subunit binding"/>
    <property type="evidence" value="ECO:0007669"/>
    <property type="project" value="TreeGrafter"/>
</dbReference>
<evidence type="ECO:0000313" key="4">
    <source>
        <dbReference type="Proteomes" id="UP000323011"/>
    </source>
</evidence>
<feature type="compositionally biased region" description="Acidic residues" evidence="1">
    <location>
        <begin position="531"/>
        <end position="540"/>
    </location>
</feature>
<feature type="compositionally biased region" description="Low complexity" evidence="1">
    <location>
        <begin position="432"/>
        <end position="445"/>
    </location>
</feature>
<feature type="domain" description="Cyclic nucleotide-binding" evidence="2">
    <location>
        <begin position="303"/>
        <end position="422"/>
    </location>
</feature>
<dbReference type="InterPro" id="IPR018490">
    <property type="entry name" value="cNMP-bd_dom_sf"/>
</dbReference>
<dbReference type="Proteomes" id="UP000323011">
    <property type="component" value="Unassembled WGS sequence"/>
</dbReference>
<reference evidence="3 4" key="1">
    <citation type="submission" date="2019-07" db="EMBL/GenBank/DDBJ databases">
        <title>Genomes of Cafeteria roenbergensis.</title>
        <authorList>
            <person name="Fischer M.G."/>
            <person name="Hackl T."/>
            <person name="Roman M."/>
        </authorList>
    </citation>
    <scope>NUCLEOTIDE SEQUENCE [LARGE SCALE GENOMIC DNA]</scope>
    <source>
        <strain evidence="3 4">BVI</strain>
    </source>
</reference>
<dbReference type="GO" id="GO:0030552">
    <property type="term" value="F:cAMP binding"/>
    <property type="evidence" value="ECO:0007669"/>
    <property type="project" value="TreeGrafter"/>
</dbReference>
<gene>
    <name evidence="3" type="ORF">FNF29_07709</name>
</gene>
<dbReference type="EMBL" id="VLTN01000074">
    <property type="protein sequence ID" value="KAA0146972.1"/>
    <property type="molecule type" value="Genomic_DNA"/>
</dbReference>
<feature type="region of interest" description="Disordered" evidence="1">
    <location>
        <begin position="53"/>
        <end position="124"/>
    </location>
</feature>
<dbReference type="PRINTS" id="PR00103">
    <property type="entry name" value="CAMPKINASE"/>
</dbReference>
<feature type="compositionally biased region" description="Low complexity" evidence="1">
    <location>
        <begin position="456"/>
        <end position="467"/>
    </location>
</feature>
<dbReference type="PANTHER" id="PTHR11635:SF152">
    <property type="entry name" value="CAMP-DEPENDENT PROTEIN KINASE TYPE I REGULATORY SUBUNIT-RELATED"/>
    <property type="match status" value="1"/>
</dbReference>
<proteinExistence type="predicted"/>
<organism evidence="3 4">
    <name type="scientific">Cafeteria roenbergensis</name>
    <name type="common">Marine flagellate</name>
    <dbReference type="NCBI Taxonomy" id="33653"/>
    <lineage>
        <taxon>Eukaryota</taxon>
        <taxon>Sar</taxon>
        <taxon>Stramenopiles</taxon>
        <taxon>Bigyra</taxon>
        <taxon>Opalozoa</taxon>
        <taxon>Bicosoecida</taxon>
        <taxon>Cafeteriaceae</taxon>
        <taxon>Cafeteria</taxon>
    </lineage>
</organism>
<dbReference type="SMART" id="SM00100">
    <property type="entry name" value="cNMP"/>
    <property type="match status" value="2"/>
</dbReference>
<dbReference type="InterPro" id="IPR000595">
    <property type="entry name" value="cNMP-bd_dom"/>
</dbReference>
<dbReference type="InterPro" id="IPR018488">
    <property type="entry name" value="cNMP-bd_CS"/>
</dbReference>
<feature type="region of interest" description="Disordered" evidence="1">
    <location>
        <begin position="507"/>
        <end position="561"/>
    </location>
</feature>
<feature type="domain" description="Cyclic nucleotide-binding" evidence="2">
    <location>
        <begin position="183"/>
        <end position="300"/>
    </location>
</feature>
<comment type="caution">
    <text evidence="3">The sequence shown here is derived from an EMBL/GenBank/DDBJ whole genome shotgun (WGS) entry which is preliminary data.</text>
</comment>
<dbReference type="InterPro" id="IPR050503">
    <property type="entry name" value="cAMP-dep_PK_reg_su-like"/>
</dbReference>
<feature type="region of interest" description="Disordered" evidence="1">
    <location>
        <begin position="432"/>
        <end position="478"/>
    </location>
</feature>
<dbReference type="SUPFAM" id="SSF51206">
    <property type="entry name" value="cAMP-binding domain-like"/>
    <property type="match status" value="2"/>
</dbReference>
<dbReference type="PANTHER" id="PTHR11635">
    <property type="entry name" value="CAMP-DEPENDENT PROTEIN KINASE REGULATORY CHAIN"/>
    <property type="match status" value="1"/>
</dbReference>
<dbReference type="AlphaFoldDB" id="A0A5A8C1M1"/>
<dbReference type="GO" id="GO:0004862">
    <property type="term" value="F:cAMP-dependent protein kinase inhibitor activity"/>
    <property type="evidence" value="ECO:0007669"/>
    <property type="project" value="TreeGrafter"/>
</dbReference>
<dbReference type="CDD" id="cd00038">
    <property type="entry name" value="CAP_ED"/>
    <property type="match status" value="2"/>
</dbReference>
<dbReference type="Pfam" id="PF00027">
    <property type="entry name" value="cNMP_binding"/>
    <property type="match status" value="2"/>
</dbReference>
<feature type="compositionally biased region" description="Low complexity" evidence="1">
    <location>
        <begin position="82"/>
        <end position="93"/>
    </location>
</feature>
<dbReference type="InterPro" id="IPR014710">
    <property type="entry name" value="RmlC-like_jellyroll"/>
</dbReference>